<gene>
    <name evidence="17" type="ORF">NNL22_17020</name>
</gene>
<keyword evidence="11" id="KW-0902">Two-component regulatory system</keyword>
<keyword evidence="5" id="KW-0808">Transferase</keyword>
<comment type="catalytic activity">
    <reaction evidence="1">
        <text>ATP + protein L-histidine = ADP + protein N-phospho-L-histidine.</text>
        <dbReference type="EC" id="2.7.13.3"/>
    </reaction>
</comment>
<evidence type="ECO:0000256" key="8">
    <source>
        <dbReference type="ARBA" id="ARBA00022777"/>
    </source>
</evidence>
<dbReference type="CDD" id="cd00082">
    <property type="entry name" value="HisKA"/>
    <property type="match status" value="1"/>
</dbReference>
<dbReference type="KEGG" id="asem:NNL22_17020"/>
<feature type="coiled-coil region" evidence="14">
    <location>
        <begin position="294"/>
        <end position="328"/>
    </location>
</feature>
<evidence type="ECO:0000256" key="9">
    <source>
        <dbReference type="ARBA" id="ARBA00022840"/>
    </source>
</evidence>
<keyword evidence="4 13" id="KW-0597">Phosphoprotein</keyword>
<keyword evidence="9" id="KW-0067">ATP-binding</keyword>
<feature type="modified residue" description="4-aspartylphosphate" evidence="13">
    <location>
        <position position="630"/>
    </location>
</feature>
<evidence type="ECO:0000256" key="4">
    <source>
        <dbReference type="ARBA" id="ARBA00022553"/>
    </source>
</evidence>
<evidence type="ECO:0000256" key="2">
    <source>
        <dbReference type="ARBA" id="ARBA00004370"/>
    </source>
</evidence>
<evidence type="ECO:0000256" key="6">
    <source>
        <dbReference type="ARBA" id="ARBA00022692"/>
    </source>
</evidence>
<comment type="subcellular location">
    <subcellularLocation>
        <location evidence="2">Membrane</location>
    </subcellularLocation>
</comment>
<dbReference type="SMART" id="SM00388">
    <property type="entry name" value="HisKA"/>
    <property type="match status" value="1"/>
</dbReference>
<feature type="domain" description="Response regulatory" evidence="16">
    <location>
        <begin position="581"/>
        <end position="697"/>
    </location>
</feature>
<protein>
    <recommendedName>
        <fullName evidence="3">histidine kinase</fullName>
        <ecNumber evidence="3">2.7.13.3</ecNumber>
    </recommendedName>
</protein>
<evidence type="ECO:0000313" key="17">
    <source>
        <dbReference type="EMBL" id="UZW74700.1"/>
    </source>
</evidence>
<evidence type="ECO:0000259" key="16">
    <source>
        <dbReference type="PROSITE" id="PS50110"/>
    </source>
</evidence>
<proteinExistence type="predicted"/>
<accession>A0A9E8HHD3</accession>
<organism evidence="17 18">
    <name type="scientific">Alkalimarinus sediminis</name>
    <dbReference type="NCBI Taxonomy" id="1632866"/>
    <lineage>
        <taxon>Bacteria</taxon>
        <taxon>Pseudomonadati</taxon>
        <taxon>Pseudomonadota</taxon>
        <taxon>Gammaproteobacteria</taxon>
        <taxon>Alteromonadales</taxon>
        <taxon>Alteromonadaceae</taxon>
        <taxon>Alkalimarinus</taxon>
    </lineage>
</organism>
<dbReference type="InterPro" id="IPR001638">
    <property type="entry name" value="Solute-binding_3/MltF_N"/>
</dbReference>
<dbReference type="InterPro" id="IPR011006">
    <property type="entry name" value="CheY-like_superfamily"/>
</dbReference>
<evidence type="ECO:0000256" key="5">
    <source>
        <dbReference type="ARBA" id="ARBA00022679"/>
    </source>
</evidence>
<dbReference type="PANTHER" id="PTHR45339">
    <property type="entry name" value="HYBRID SIGNAL TRANSDUCTION HISTIDINE KINASE J"/>
    <property type="match status" value="1"/>
</dbReference>
<evidence type="ECO:0000256" key="14">
    <source>
        <dbReference type="SAM" id="Coils"/>
    </source>
</evidence>
<dbReference type="Gene3D" id="3.30.565.10">
    <property type="entry name" value="Histidine kinase-like ATPase, C-terminal domain"/>
    <property type="match status" value="1"/>
</dbReference>
<dbReference type="InterPro" id="IPR003661">
    <property type="entry name" value="HisK_dim/P_dom"/>
</dbReference>
<dbReference type="Gene3D" id="3.40.190.10">
    <property type="entry name" value="Periplasmic binding protein-like II"/>
    <property type="match status" value="2"/>
</dbReference>
<keyword evidence="12" id="KW-0472">Membrane</keyword>
<name>A0A9E8HHD3_9ALTE</name>
<dbReference type="PANTHER" id="PTHR45339:SF1">
    <property type="entry name" value="HYBRID SIGNAL TRANSDUCTION HISTIDINE KINASE J"/>
    <property type="match status" value="1"/>
</dbReference>
<evidence type="ECO:0000256" key="13">
    <source>
        <dbReference type="PROSITE-ProRule" id="PRU00169"/>
    </source>
</evidence>
<dbReference type="InterPro" id="IPR003594">
    <property type="entry name" value="HATPase_dom"/>
</dbReference>
<dbReference type="PRINTS" id="PR00344">
    <property type="entry name" value="BCTRLSENSOR"/>
</dbReference>
<dbReference type="SMART" id="SM00387">
    <property type="entry name" value="HATPase_c"/>
    <property type="match status" value="1"/>
</dbReference>
<dbReference type="InterPro" id="IPR005467">
    <property type="entry name" value="His_kinase_dom"/>
</dbReference>
<dbReference type="EMBL" id="CP101527">
    <property type="protein sequence ID" value="UZW74700.1"/>
    <property type="molecule type" value="Genomic_DNA"/>
</dbReference>
<keyword evidence="10" id="KW-1133">Transmembrane helix</keyword>
<dbReference type="SUPFAM" id="SSF55874">
    <property type="entry name" value="ATPase domain of HSP90 chaperone/DNA topoisomerase II/histidine kinase"/>
    <property type="match status" value="1"/>
</dbReference>
<dbReference type="PROSITE" id="PS50110">
    <property type="entry name" value="RESPONSE_REGULATORY"/>
    <property type="match status" value="1"/>
</dbReference>
<keyword evidence="8" id="KW-0418">Kinase</keyword>
<evidence type="ECO:0000313" key="18">
    <source>
        <dbReference type="Proteomes" id="UP001164472"/>
    </source>
</evidence>
<dbReference type="FunFam" id="1.10.287.130:FF:000004">
    <property type="entry name" value="Ethylene receptor 1"/>
    <property type="match status" value="1"/>
</dbReference>
<dbReference type="Proteomes" id="UP001164472">
    <property type="component" value="Chromosome"/>
</dbReference>
<dbReference type="GO" id="GO:0000155">
    <property type="term" value="F:phosphorelay sensor kinase activity"/>
    <property type="evidence" value="ECO:0007669"/>
    <property type="project" value="InterPro"/>
</dbReference>
<keyword evidence="6" id="KW-0812">Transmembrane</keyword>
<dbReference type="Pfam" id="PF00497">
    <property type="entry name" value="SBP_bac_3"/>
    <property type="match status" value="1"/>
</dbReference>
<dbReference type="SUPFAM" id="SSF52172">
    <property type="entry name" value="CheY-like"/>
    <property type="match status" value="1"/>
</dbReference>
<dbReference type="GO" id="GO:0005524">
    <property type="term" value="F:ATP binding"/>
    <property type="evidence" value="ECO:0007669"/>
    <property type="project" value="UniProtKB-KW"/>
</dbReference>
<dbReference type="GO" id="GO:0016020">
    <property type="term" value="C:membrane"/>
    <property type="evidence" value="ECO:0007669"/>
    <property type="project" value="UniProtKB-SubCell"/>
</dbReference>
<feature type="domain" description="Histidine kinase" evidence="15">
    <location>
        <begin position="335"/>
        <end position="557"/>
    </location>
</feature>
<dbReference type="InterPro" id="IPR004358">
    <property type="entry name" value="Sig_transdc_His_kin-like_C"/>
</dbReference>
<evidence type="ECO:0000259" key="15">
    <source>
        <dbReference type="PROSITE" id="PS50109"/>
    </source>
</evidence>
<dbReference type="SUPFAM" id="SSF47384">
    <property type="entry name" value="Homodimeric domain of signal transducing histidine kinase"/>
    <property type="match status" value="1"/>
</dbReference>
<keyword evidence="14" id="KW-0175">Coiled coil</keyword>
<dbReference type="InterPro" id="IPR036890">
    <property type="entry name" value="HATPase_C_sf"/>
</dbReference>
<dbReference type="PROSITE" id="PS50109">
    <property type="entry name" value="HIS_KIN"/>
    <property type="match status" value="1"/>
</dbReference>
<keyword evidence="7" id="KW-0547">Nucleotide-binding</keyword>
<evidence type="ECO:0000256" key="11">
    <source>
        <dbReference type="ARBA" id="ARBA00023012"/>
    </source>
</evidence>
<dbReference type="FunFam" id="3.30.565.10:FF:000010">
    <property type="entry name" value="Sensor histidine kinase RcsC"/>
    <property type="match status" value="1"/>
</dbReference>
<evidence type="ECO:0000256" key="12">
    <source>
        <dbReference type="ARBA" id="ARBA00023136"/>
    </source>
</evidence>
<sequence length="814" mass="91599">MKSISDVAEDVQRLVPSLSDDLLTPDERLWLQNHPNLSLSGDIFWPPFEYIDDEGNYAGMVSDVIRLIEERLDYRFDIDHKDSWSETLESMVDREIGAITAIAKTPQREEFILFSEPYFSFPIVLVIREGLGFITDLRELDDERIGVVKGYASYDYLIINHPNLNIHGVNNVAEGLQMLSDGDLDVFVSNIPSVSHLIKTLGLYNVRLTSITPYVYDLRVGINPDYPELVPIINKAIATIPQAALDDIYKEWVFKDMEVKVDYRMVRRVALISIFVIGIFWYWNRKLSKEVSDRIKSENALRASEEQLRKASNEAKLMARKADEANQAKSIFLANMSHEIRTPMNAVMGYTELLSASVQDKKQKSYLSSIRAGSKALLTLINDILDLSKVEAGKLHIEYRPISLSPLFDELKKIFSAKIDSKKLEFSVDLSSTIPEAVMLDEVRLRQVLFNLVGNALKFTHSGSIYVRAMTEPSAASGKVDLIIEVEDTGIGIPADQQERIFRAFEQQEGQSTREYGGTGLGLAISKKLVEMMGGELSLRSEVGEGSCFRVKICNVEIASVDQLVDSELPDSSRYRFKPAKILVADDVALNRQLVKDLLDGTDFVIKEAENGEQAMSIAQQWQPDLVLMDIRMPVMDGYEATSKMKQQTATKHIPVVALTASVMSKDEHKIEDAGFDCYLKKPVSSSELYAGMATFLEHSVINEHSMLDGQEGSLERCVDNRTNIAEHEVMPFSFDRNVRQQVRERFLAQWQSLVGTGDIAAITMFAEALYNFAVASGLDNLEAYGRELKAAAESFDLDEIQCLMENFEERVAD</sequence>
<dbReference type="SMART" id="SM00062">
    <property type="entry name" value="PBPb"/>
    <property type="match status" value="1"/>
</dbReference>
<dbReference type="Pfam" id="PF02518">
    <property type="entry name" value="HATPase_c"/>
    <property type="match status" value="1"/>
</dbReference>
<dbReference type="RefSeq" id="WP_267267794.1">
    <property type="nucleotide sequence ID" value="NZ_CP101527.1"/>
</dbReference>
<dbReference type="InterPro" id="IPR036097">
    <property type="entry name" value="HisK_dim/P_sf"/>
</dbReference>
<dbReference type="InterPro" id="IPR001789">
    <property type="entry name" value="Sig_transdc_resp-reg_receiver"/>
</dbReference>
<dbReference type="Gene3D" id="3.40.50.2300">
    <property type="match status" value="1"/>
</dbReference>
<dbReference type="Pfam" id="PF00072">
    <property type="entry name" value="Response_reg"/>
    <property type="match status" value="1"/>
</dbReference>
<dbReference type="CDD" id="cd01007">
    <property type="entry name" value="PBP2_BvgS_HisK_like"/>
    <property type="match status" value="1"/>
</dbReference>
<dbReference type="SUPFAM" id="SSF53850">
    <property type="entry name" value="Periplasmic binding protein-like II"/>
    <property type="match status" value="1"/>
</dbReference>
<dbReference type="Pfam" id="PF00512">
    <property type="entry name" value="HisKA"/>
    <property type="match status" value="1"/>
</dbReference>
<evidence type="ECO:0000256" key="1">
    <source>
        <dbReference type="ARBA" id="ARBA00000085"/>
    </source>
</evidence>
<dbReference type="Gene3D" id="1.10.287.130">
    <property type="match status" value="1"/>
</dbReference>
<dbReference type="CDD" id="cd16922">
    <property type="entry name" value="HATPase_EvgS-ArcB-TorS-like"/>
    <property type="match status" value="1"/>
</dbReference>
<reference evidence="17" key="1">
    <citation type="submission" date="2022-07" db="EMBL/GenBank/DDBJ databases">
        <title>Alkalimarinus sp. nov., isolated from gut of a Alitta virens.</title>
        <authorList>
            <person name="Yang A.I."/>
            <person name="Shin N.-R."/>
        </authorList>
    </citation>
    <scope>NUCLEOTIDE SEQUENCE</scope>
    <source>
        <strain evidence="17">FA028</strain>
    </source>
</reference>
<keyword evidence="18" id="KW-1185">Reference proteome</keyword>
<evidence type="ECO:0000256" key="7">
    <source>
        <dbReference type="ARBA" id="ARBA00022741"/>
    </source>
</evidence>
<evidence type="ECO:0000256" key="10">
    <source>
        <dbReference type="ARBA" id="ARBA00022989"/>
    </source>
</evidence>
<dbReference type="EC" id="2.7.13.3" evidence="3"/>
<dbReference type="SMART" id="SM00448">
    <property type="entry name" value="REC"/>
    <property type="match status" value="1"/>
</dbReference>
<dbReference type="AlphaFoldDB" id="A0A9E8HHD3"/>
<evidence type="ECO:0000256" key="3">
    <source>
        <dbReference type="ARBA" id="ARBA00012438"/>
    </source>
</evidence>